<dbReference type="NCBIfam" id="TIGR00731">
    <property type="entry name" value="bL25_bact_ctc"/>
    <property type="match status" value="1"/>
</dbReference>
<dbReference type="GO" id="GO:0008097">
    <property type="term" value="F:5S rRNA binding"/>
    <property type="evidence" value="ECO:0007669"/>
    <property type="project" value="InterPro"/>
</dbReference>
<feature type="region of interest" description="Disordered" evidence="5">
    <location>
        <begin position="185"/>
        <end position="207"/>
    </location>
</feature>
<feature type="domain" description="Large ribosomal subunit protein bL25 L25" evidence="6">
    <location>
        <begin position="6"/>
        <end position="90"/>
    </location>
</feature>
<dbReference type="GO" id="GO:0006412">
    <property type="term" value="P:translation"/>
    <property type="evidence" value="ECO:0007669"/>
    <property type="project" value="InterPro"/>
</dbReference>
<keyword evidence="1" id="KW-0699">rRNA-binding</keyword>
<dbReference type="Pfam" id="PF14693">
    <property type="entry name" value="Ribosomal_TL5_C"/>
    <property type="match status" value="1"/>
</dbReference>
<dbReference type="InterPro" id="IPR029751">
    <property type="entry name" value="Ribosomal_L25_dom"/>
</dbReference>
<organism evidence="8">
    <name type="scientific">freshwater metagenome</name>
    <dbReference type="NCBI Taxonomy" id="449393"/>
    <lineage>
        <taxon>unclassified sequences</taxon>
        <taxon>metagenomes</taxon>
        <taxon>ecological metagenomes</taxon>
    </lineage>
</organism>
<evidence type="ECO:0000259" key="7">
    <source>
        <dbReference type="Pfam" id="PF14693"/>
    </source>
</evidence>
<protein>
    <submittedName>
        <fullName evidence="8">Unannotated protein</fullName>
    </submittedName>
</protein>
<dbReference type="InterPro" id="IPR020930">
    <property type="entry name" value="Ribosomal_uL5_bac-type"/>
</dbReference>
<keyword evidence="3" id="KW-0689">Ribosomal protein</keyword>
<dbReference type="InterPro" id="IPR001021">
    <property type="entry name" value="Ribosomal_bL25_long"/>
</dbReference>
<evidence type="ECO:0000259" key="6">
    <source>
        <dbReference type="Pfam" id="PF01386"/>
    </source>
</evidence>
<feature type="domain" description="Large ribosomal subunit protein bL25 beta" evidence="7">
    <location>
        <begin position="99"/>
        <end position="175"/>
    </location>
</feature>
<gene>
    <name evidence="8" type="ORF">UFOPK2032_01003</name>
</gene>
<sequence>MADNKLQAELRTNFGKGAARKFRAAGKTPAVIYGHGSEPRHITLPAHEIALVLRHKNALIDLDIAGAAQLVLVKSATKDVVTQVIEHVDLIEIKKGERVHVEVPVHVVGESLSGTTIDLEHKTLKLEVDATAIPEYVEAVFNKEGAGFHLLAKDIVIPAGATLDLAPDELVASVIITAAGKNEDEPAAAAAVEATPAAAKTPDAKAE</sequence>
<dbReference type="PANTHER" id="PTHR33284">
    <property type="entry name" value="RIBOSOMAL PROTEIN L25/GLN-TRNA SYNTHETASE, ANTI-CODON-BINDING DOMAIN-CONTAINING PROTEIN"/>
    <property type="match status" value="1"/>
</dbReference>
<name>A0A6J6JKE4_9ZZZZ</name>
<evidence type="ECO:0000256" key="2">
    <source>
        <dbReference type="ARBA" id="ARBA00022884"/>
    </source>
</evidence>
<keyword evidence="4" id="KW-0687">Ribonucleoprotein</keyword>
<dbReference type="InterPro" id="IPR020057">
    <property type="entry name" value="Ribosomal_bL25_b-dom"/>
</dbReference>
<accession>A0A6J6JKE4</accession>
<evidence type="ECO:0000256" key="4">
    <source>
        <dbReference type="ARBA" id="ARBA00023274"/>
    </source>
</evidence>
<dbReference type="NCBIfam" id="NF004131">
    <property type="entry name" value="PRK05618.2-1"/>
    <property type="match status" value="1"/>
</dbReference>
<dbReference type="PANTHER" id="PTHR33284:SF1">
    <property type="entry name" value="RIBOSOMAL PROTEIN L25_GLN-TRNA SYNTHETASE, ANTI-CODON-BINDING DOMAIN-CONTAINING PROTEIN"/>
    <property type="match status" value="1"/>
</dbReference>
<evidence type="ECO:0000256" key="5">
    <source>
        <dbReference type="SAM" id="MobiDB-lite"/>
    </source>
</evidence>
<proteinExistence type="inferred from homology"/>
<reference evidence="8" key="1">
    <citation type="submission" date="2020-05" db="EMBL/GenBank/DDBJ databases">
        <authorList>
            <person name="Chiriac C."/>
            <person name="Salcher M."/>
            <person name="Ghai R."/>
            <person name="Kavagutti S V."/>
        </authorList>
    </citation>
    <scope>NUCLEOTIDE SEQUENCE</scope>
</reference>
<dbReference type="CDD" id="cd00495">
    <property type="entry name" value="Ribosomal_L25_TL5_CTC"/>
    <property type="match status" value="1"/>
</dbReference>
<dbReference type="Gene3D" id="2.40.240.10">
    <property type="entry name" value="Ribosomal Protein L25, Chain P"/>
    <property type="match status" value="1"/>
</dbReference>
<dbReference type="AlphaFoldDB" id="A0A6J6JKE4"/>
<dbReference type="InterPro" id="IPR037121">
    <property type="entry name" value="Ribosomal_bL25_C"/>
</dbReference>
<dbReference type="EMBL" id="CAEZVM010000048">
    <property type="protein sequence ID" value="CAB4636844.1"/>
    <property type="molecule type" value="Genomic_DNA"/>
</dbReference>
<dbReference type="HAMAP" id="MF_01334">
    <property type="entry name" value="Ribosomal_bL25_CTC"/>
    <property type="match status" value="1"/>
</dbReference>
<evidence type="ECO:0000256" key="1">
    <source>
        <dbReference type="ARBA" id="ARBA00022730"/>
    </source>
</evidence>
<dbReference type="GO" id="GO:0003735">
    <property type="term" value="F:structural constituent of ribosome"/>
    <property type="evidence" value="ECO:0007669"/>
    <property type="project" value="InterPro"/>
</dbReference>
<dbReference type="Pfam" id="PF01386">
    <property type="entry name" value="Ribosomal_L25p"/>
    <property type="match status" value="1"/>
</dbReference>
<dbReference type="Gene3D" id="2.170.120.20">
    <property type="entry name" value="Ribosomal protein L25, beta domain"/>
    <property type="match status" value="1"/>
</dbReference>
<evidence type="ECO:0000256" key="3">
    <source>
        <dbReference type="ARBA" id="ARBA00022980"/>
    </source>
</evidence>
<dbReference type="InterPro" id="IPR011035">
    <property type="entry name" value="Ribosomal_bL25/Gln-tRNA_synth"/>
</dbReference>
<dbReference type="SUPFAM" id="SSF50715">
    <property type="entry name" value="Ribosomal protein L25-like"/>
    <property type="match status" value="1"/>
</dbReference>
<keyword evidence="2" id="KW-0694">RNA-binding</keyword>
<feature type="compositionally biased region" description="Low complexity" evidence="5">
    <location>
        <begin position="187"/>
        <end position="201"/>
    </location>
</feature>
<evidence type="ECO:0000313" key="8">
    <source>
        <dbReference type="EMBL" id="CAB4636844.1"/>
    </source>
</evidence>
<dbReference type="InterPro" id="IPR020056">
    <property type="entry name" value="Rbsml_bL25/Gln-tRNA_synth_N"/>
</dbReference>
<dbReference type="GO" id="GO:0022625">
    <property type="term" value="C:cytosolic large ribosomal subunit"/>
    <property type="evidence" value="ECO:0007669"/>
    <property type="project" value="TreeGrafter"/>
</dbReference>